<protein>
    <submittedName>
        <fullName evidence="3 4">Transcriptional regulator</fullName>
    </submittedName>
</protein>
<keyword evidence="6" id="KW-1185">Reference proteome</keyword>
<dbReference type="SUPFAM" id="SSF46785">
    <property type="entry name" value="Winged helix' DNA-binding domain"/>
    <property type="match status" value="1"/>
</dbReference>
<dbReference type="Proteomes" id="UP000276178">
    <property type="component" value="Unassembled WGS sequence"/>
</dbReference>
<dbReference type="AlphaFoldDB" id="A0A3M8AC90"/>
<evidence type="ECO:0000259" key="1">
    <source>
        <dbReference type="Pfam" id="PF03551"/>
    </source>
</evidence>
<dbReference type="RefSeq" id="WP_007781730.1">
    <property type="nucleotide sequence ID" value="NZ_BJOD01000028.1"/>
</dbReference>
<dbReference type="InterPro" id="IPR005149">
    <property type="entry name" value="Tscrpt_reg_PadR_N"/>
</dbReference>
<dbReference type="EMBL" id="RHHN01000084">
    <property type="protein sequence ID" value="RNB48839.1"/>
    <property type="molecule type" value="Genomic_DNA"/>
</dbReference>
<evidence type="ECO:0000313" key="4">
    <source>
        <dbReference type="EMBL" id="RNB48839.1"/>
    </source>
</evidence>
<reference evidence="3 6" key="2">
    <citation type="submission" date="2019-06" db="EMBL/GenBank/DDBJ databases">
        <title>Whole genome shotgun sequence of Brevibacillus agri NBRC 15538.</title>
        <authorList>
            <person name="Hosoyama A."/>
            <person name="Uohara A."/>
            <person name="Ohji S."/>
            <person name="Ichikawa N."/>
        </authorList>
    </citation>
    <scope>NUCLEOTIDE SEQUENCE [LARGE SCALE GENOMIC DNA]</scope>
    <source>
        <strain evidence="3 6">NBRC 15538</strain>
    </source>
</reference>
<proteinExistence type="predicted"/>
<dbReference type="Pfam" id="PF03551">
    <property type="entry name" value="PadR"/>
    <property type="match status" value="1"/>
</dbReference>
<dbReference type="Gene3D" id="1.10.10.10">
    <property type="entry name" value="Winged helix-like DNA-binding domain superfamily/Winged helix DNA-binding domain"/>
    <property type="match status" value="1"/>
</dbReference>
<feature type="domain" description="Transcription regulator PadR N-terminal" evidence="1">
    <location>
        <begin position="7"/>
        <end position="83"/>
    </location>
</feature>
<comment type="caution">
    <text evidence="4">The sequence shown here is derived from an EMBL/GenBank/DDBJ whole genome shotgun (WGS) entry which is preliminary data.</text>
</comment>
<dbReference type="OrthoDB" id="9808762at2"/>
<sequence length="177" mass="20462">MSLKLLILGLLMEGERHPYEIQQQVKTRGIDCYVKYAKGSLYYAINQLEKGGMIEVTQVIRESNRPDKTMYRITKKGEAEFQELLLQEMRKPMQLTNPIYAALTFASHGDPAKMGEALATNIEEVQRQAALLESILEQQRARLDWGARTILLGAIEHLQAEVRWLERIREEAWGRQF</sequence>
<dbReference type="Proteomes" id="UP000317180">
    <property type="component" value="Unassembled WGS sequence"/>
</dbReference>
<dbReference type="PANTHER" id="PTHR43252:SF7">
    <property type="entry name" value="TRANSCRIPTIONAL REGULATOR YQJI"/>
    <property type="match status" value="1"/>
</dbReference>
<dbReference type="PANTHER" id="PTHR43252">
    <property type="entry name" value="TRANSCRIPTIONAL REGULATOR YQJI"/>
    <property type="match status" value="1"/>
</dbReference>
<dbReference type="InterPro" id="IPR036390">
    <property type="entry name" value="WH_DNA-bd_sf"/>
</dbReference>
<evidence type="ECO:0000259" key="2">
    <source>
        <dbReference type="Pfam" id="PF10400"/>
    </source>
</evidence>
<reference evidence="4 5" key="1">
    <citation type="submission" date="2018-10" db="EMBL/GenBank/DDBJ databases">
        <title>Phylogenomics of Brevibacillus.</title>
        <authorList>
            <person name="Dunlap C."/>
        </authorList>
    </citation>
    <scope>NUCLEOTIDE SEQUENCE [LARGE SCALE GENOMIC DNA]</scope>
    <source>
        <strain evidence="4 5">NRRL NRS 1219</strain>
    </source>
</reference>
<organism evidence="4 5">
    <name type="scientific">Brevibacillus agri</name>
    <dbReference type="NCBI Taxonomy" id="51101"/>
    <lineage>
        <taxon>Bacteria</taxon>
        <taxon>Bacillati</taxon>
        <taxon>Bacillota</taxon>
        <taxon>Bacilli</taxon>
        <taxon>Bacillales</taxon>
        <taxon>Paenibacillaceae</taxon>
        <taxon>Brevibacillus</taxon>
    </lineage>
</organism>
<evidence type="ECO:0000313" key="6">
    <source>
        <dbReference type="Proteomes" id="UP000317180"/>
    </source>
</evidence>
<dbReference type="Pfam" id="PF10400">
    <property type="entry name" value="Vir_act_alpha_C"/>
    <property type="match status" value="1"/>
</dbReference>
<dbReference type="InterPro" id="IPR018309">
    <property type="entry name" value="Tscrpt_reg_PadR_C"/>
</dbReference>
<accession>A0A3M8AC90</accession>
<name>A0A3M8AC90_9BACL</name>
<dbReference type="InterPro" id="IPR036388">
    <property type="entry name" value="WH-like_DNA-bd_sf"/>
</dbReference>
<dbReference type="GeneID" id="82813101"/>
<evidence type="ECO:0000313" key="3">
    <source>
        <dbReference type="EMBL" id="GED26779.1"/>
    </source>
</evidence>
<gene>
    <name evidence="3" type="ORF">BAG01nite_28810</name>
    <name evidence="4" type="ORF">EB820_23010</name>
</gene>
<evidence type="ECO:0000313" key="5">
    <source>
        <dbReference type="Proteomes" id="UP000276178"/>
    </source>
</evidence>
<feature type="domain" description="Transcription regulator PadR C-terminal" evidence="2">
    <location>
        <begin position="103"/>
        <end position="170"/>
    </location>
</feature>
<dbReference type="EMBL" id="BJOD01000028">
    <property type="protein sequence ID" value="GED26779.1"/>
    <property type="molecule type" value="Genomic_DNA"/>
</dbReference>